<feature type="compositionally biased region" description="Low complexity" evidence="5">
    <location>
        <begin position="472"/>
        <end position="486"/>
    </location>
</feature>
<organism evidence="6 7">
    <name type="scientific">Tilletia horrida</name>
    <dbReference type="NCBI Taxonomy" id="155126"/>
    <lineage>
        <taxon>Eukaryota</taxon>
        <taxon>Fungi</taxon>
        <taxon>Dikarya</taxon>
        <taxon>Basidiomycota</taxon>
        <taxon>Ustilaginomycotina</taxon>
        <taxon>Exobasidiomycetes</taxon>
        <taxon>Tilletiales</taxon>
        <taxon>Tilletiaceae</taxon>
        <taxon>Tilletia</taxon>
    </lineage>
</organism>
<dbReference type="CDD" id="cd12148">
    <property type="entry name" value="fungal_TF_MHR"/>
    <property type="match status" value="1"/>
</dbReference>
<dbReference type="GO" id="GO:0046872">
    <property type="term" value="F:metal ion binding"/>
    <property type="evidence" value="ECO:0007669"/>
    <property type="project" value="UniProtKB-KW"/>
</dbReference>
<feature type="compositionally biased region" description="Polar residues" evidence="5">
    <location>
        <begin position="487"/>
        <end position="511"/>
    </location>
</feature>
<keyword evidence="2" id="KW-0479">Metal-binding</keyword>
<comment type="subcellular location">
    <subcellularLocation>
        <location evidence="1">Nucleus</location>
    </subcellularLocation>
</comment>
<protein>
    <recommendedName>
        <fullName evidence="8">Transcription factor domain-containing protein</fullName>
    </recommendedName>
</protein>
<accession>A0AAN6JSL8</accession>
<keyword evidence="4" id="KW-0539">Nucleus</keyword>
<dbReference type="AlphaFoldDB" id="A0AAN6JSL8"/>
<evidence type="ECO:0000313" key="7">
    <source>
        <dbReference type="Proteomes" id="UP001176517"/>
    </source>
</evidence>
<feature type="region of interest" description="Disordered" evidence="5">
    <location>
        <begin position="397"/>
        <end position="416"/>
    </location>
</feature>
<evidence type="ECO:0000256" key="4">
    <source>
        <dbReference type="ARBA" id="ARBA00023242"/>
    </source>
</evidence>
<dbReference type="PANTHER" id="PTHR46910">
    <property type="entry name" value="TRANSCRIPTION FACTOR PDR1"/>
    <property type="match status" value="1"/>
</dbReference>
<dbReference type="EMBL" id="JAPDMZ010000060">
    <property type="protein sequence ID" value="KAK0552661.1"/>
    <property type="molecule type" value="Genomic_DNA"/>
</dbReference>
<keyword evidence="3" id="KW-0238">DNA-binding</keyword>
<sequence length="541" mass="60059">MANVPQSPRQLYRLVVQIIQKDVLESSHESIFDEIDFERLQALTTCVFFASMSDLFLEAWFLVSYTIRFGKLLSLFDERHWPLVPELTRELRRRLAWDLICVDRWHAVFNYNHADLDRELEYIQKPTLLRFSRYDYQTGALLTTNNGLRGAKFGFCPPDITLPYLSLKARNDMSILILRTCLFNRDVANMTNIVRQQKALAIESAFDDFIAQLDPELDYVSASAAAHPLQPRPTLPLQRAATALHIWCSVWSLRCILTRVFLRDLTAIPELRFASLKYARSIIESMHATYTLSTSPWISFPSTWLTGQMFVAATTFASLFLTDSSLSAADTASEFGNENLDWFASNIFDVVATLDMLALDKKNSAANTSREILIKSCNATEALRDRFKKYTAAKMKVNSEAEEGVRNDPAFPSSSISHMPLALQKGRPSGSQAGGQRPPSASSGQGHSSTGNSPYSSSPSSSAQTLATLQFAPPSKSSTTSTAPTTNYDPSQAGSSSNPDIGTFGTFSNHNAAPGAQGNGGVDDFMNFIFNMSEADWRGFL</sequence>
<reference evidence="6" key="1">
    <citation type="journal article" date="2023" name="PhytoFront">
        <title>Draft Genome Resources of Seven Strains of Tilletia horrida, Causal Agent of Kernel Smut of Rice.</title>
        <authorList>
            <person name="Khanal S."/>
            <person name="Antony Babu S."/>
            <person name="Zhou X.G."/>
        </authorList>
    </citation>
    <scope>NUCLEOTIDE SEQUENCE</scope>
    <source>
        <strain evidence="6">TX6</strain>
    </source>
</reference>
<dbReference type="PANTHER" id="PTHR46910:SF3">
    <property type="entry name" value="HALOTOLERANCE PROTEIN 9-RELATED"/>
    <property type="match status" value="1"/>
</dbReference>
<comment type="caution">
    <text evidence="6">The sequence shown here is derived from an EMBL/GenBank/DDBJ whole genome shotgun (WGS) entry which is preliminary data.</text>
</comment>
<evidence type="ECO:0000256" key="2">
    <source>
        <dbReference type="ARBA" id="ARBA00022723"/>
    </source>
</evidence>
<dbReference type="GO" id="GO:0003677">
    <property type="term" value="F:DNA binding"/>
    <property type="evidence" value="ECO:0007669"/>
    <property type="project" value="UniProtKB-KW"/>
</dbReference>
<feature type="compositionally biased region" description="Low complexity" evidence="5">
    <location>
        <begin position="448"/>
        <end position="462"/>
    </location>
</feature>
<dbReference type="GO" id="GO:0003700">
    <property type="term" value="F:DNA-binding transcription factor activity"/>
    <property type="evidence" value="ECO:0007669"/>
    <property type="project" value="InterPro"/>
</dbReference>
<keyword evidence="7" id="KW-1185">Reference proteome</keyword>
<feature type="compositionally biased region" description="Basic and acidic residues" evidence="5">
    <location>
        <begin position="397"/>
        <end position="406"/>
    </location>
</feature>
<evidence type="ECO:0000256" key="3">
    <source>
        <dbReference type="ARBA" id="ARBA00023125"/>
    </source>
</evidence>
<evidence type="ECO:0000256" key="5">
    <source>
        <dbReference type="SAM" id="MobiDB-lite"/>
    </source>
</evidence>
<dbReference type="GO" id="GO:0005634">
    <property type="term" value="C:nucleus"/>
    <property type="evidence" value="ECO:0007669"/>
    <property type="project" value="UniProtKB-SubCell"/>
</dbReference>
<evidence type="ECO:0000256" key="1">
    <source>
        <dbReference type="ARBA" id="ARBA00004123"/>
    </source>
</evidence>
<proteinExistence type="predicted"/>
<feature type="region of interest" description="Disordered" evidence="5">
    <location>
        <begin position="421"/>
        <end position="512"/>
    </location>
</feature>
<name>A0AAN6JSL8_9BASI</name>
<evidence type="ECO:0008006" key="8">
    <source>
        <dbReference type="Google" id="ProtNLM"/>
    </source>
</evidence>
<gene>
    <name evidence="6" type="ORF">OC846_002838</name>
</gene>
<dbReference type="InterPro" id="IPR050987">
    <property type="entry name" value="AtrR-like"/>
</dbReference>
<dbReference type="Proteomes" id="UP001176517">
    <property type="component" value="Unassembled WGS sequence"/>
</dbReference>
<evidence type="ECO:0000313" key="6">
    <source>
        <dbReference type="EMBL" id="KAK0552661.1"/>
    </source>
</evidence>